<comment type="caution">
    <text evidence="1">The sequence shown here is derived from an EMBL/GenBank/DDBJ whole genome shotgun (WGS) entry which is preliminary data.</text>
</comment>
<dbReference type="EMBL" id="AJIL01007039">
    <property type="protein sequence ID" value="KNE87041.1"/>
    <property type="molecule type" value="Genomic_DNA"/>
</dbReference>
<dbReference type="AlphaFoldDB" id="A0A0L0UJ60"/>
<evidence type="ECO:0000313" key="1">
    <source>
        <dbReference type="EMBL" id="KNE87041.1"/>
    </source>
</evidence>
<organism evidence="1 2">
    <name type="scientific">Puccinia striiformis f. sp. tritici PST-78</name>
    <dbReference type="NCBI Taxonomy" id="1165861"/>
    <lineage>
        <taxon>Eukaryota</taxon>
        <taxon>Fungi</taxon>
        <taxon>Dikarya</taxon>
        <taxon>Basidiomycota</taxon>
        <taxon>Pucciniomycotina</taxon>
        <taxon>Pucciniomycetes</taxon>
        <taxon>Pucciniales</taxon>
        <taxon>Pucciniaceae</taxon>
        <taxon>Puccinia</taxon>
    </lineage>
</organism>
<evidence type="ECO:0000313" key="2">
    <source>
        <dbReference type="Proteomes" id="UP000054564"/>
    </source>
</evidence>
<dbReference type="Proteomes" id="UP000054564">
    <property type="component" value="Unassembled WGS sequence"/>
</dbReference>
<feature type="non-terminal residue" evidence="1">
    <location>
        <position position="133"/>
    </location>
</feature>
<sequence>MSNNHGILNASPALINLLSTPQMTSPNSPALNPTPLADPGVSTLLSGLQMDNPDRDQTILRHSHSIAVLETQACRNEEVIKKQAKDIKSLTVSLQLASDSSRSTTQQELLQMRNSFDFLNNTLNSRLAHLEGL</sequence>
<protein>
    <submittedName>
        <fullName evidence="1">Uncharacterized protein</fullName>
    </submittedName>
</protein>
<keyword evidence="2" id="KW-1185">Reference proteome</keyword>
<reference evidence="2" key="1">
    <citation type="submission" date="2014-03" db="EMBL/GenBank/DDBJ databases">
        <title>The Genome Sequence of Puccinia striiformis f. sp. tritici PST-78.</title>
        <authorList>
            <consortium name="The Broad Institute Genome Sequencing Platform"/>
            <person name="Cuomo C."/>
            <person name="Hulbert S."/>
            <person name="Chen X."/>
            <person name="Walker B."/>
            <person name="Young S.K."/>
            <person name="Zeng Q."/>
            <person name="Gargeya S."/>
            <person name="Fitzgerald M."/>
            <person name="Haas B."/>
            <person name="Abouelleil A."/>
            <person name="Alvarado L."/>
            <person name="Arachchi H.M."/>
            <person name="Berlin A.M."/>
            <person name="Chapman S.B."/>
            <person name="Goldberg J."/>
            <person name="Griggs A."/>
            <person name="Gujja S."/>
            <person name="Hansen M."/>
            <person name="Howarth C."/>
            <person name="Imamovic A."/>
            <person name="Larimer J."/>
            <person name="McCowan C."/>
            <person name="Montmayeur A."/>
            <person name="Murphy C."/>
            <person name="Neiman D."/>
            <person name="Pearson M."/>
            <person name="Priest M."/>
            <person name="Roberts A."/>
            <person name="Saif S."/>
            <person name="Shea T."/>
            <person name="Sisk P."/>
            <person name="Sykes S."/>
            <person name="Wortman J."/>
            <person name="Nusbaum C."/>
            <person name="Birren B."/>
        </authorList>
    </citation>
    <scope>NUCLEOTIDE SEQUENCE [LARGE SCALE GENOMIC DNA]</scope>
    <source>
        <strain evidence="2">race PST-78</strain>
    </source>
</reference>
<accession>A0A0L0UJ60</accession>
<proteinExistence type="predicted"/>
<gene>
    <name evidence="1" type="ORF">PSTG_19586</name>
</gene>
<name>A0A0L0UJ60_9BASI</name>